<name>A0ABW1FMZ7_9ACTN</name>
<comment type="caution">
    <text evidence="1">The sequence shown here is derived from an EMBL/GenBank/DDBJ whole genome shotgun (WGS) entry which is preliminary data.</text>
</comment>
<proteinExistence type="predicted"/>
<organism evidence="1 2">
    <name type="scientific">Streptomyces ramulosus</name>
    <dbReference type="NCBI Taxonomy" id="47762"/>
    <lineage>
        <taxon>Bacteria</taxon>
        <taxon>Bacillati</taxon>
        <taxon>Actinomycetota</taxon>
        <taxon>Actinomycetes</taxon>
        <taxon>Kitasatosporales</taxon>
        <taxon>Streptomycetaceae</taxon>
        <taxon>Streptomyces</taxon>
    </lineage>
</organism>
<dbReference type="EMBL" id="JBHSPW010000009">
    <property type="protein sequence ID" value="MFC5895225.1"/>
    <property type="molecule type" value="Genomic_DNA"/>
</dbReference>
<gene>
    <name evidence="1" type="ORF">ACFP3M_20730</name>
</gene>
<evidence type="ECO:0000313" key="1">
    <source>
        <dbReference type="EMBL" id="MFC5895225.1"/>
    </source>
</evidence>
<evidence type="ECO:0000313" key="2">
    <source>
        <dbReference type="Proteomes" id="UP001596241"/>
    </source>
</evidence>
<accession>A0ABW1FMZ7</accession>
<dbReference type="Proteomes" id="UP001596241">
    <property type="component" value="Unassembled WGS sequence"/>
</dbReference>
<sequence>MPTSSAPPNWSPPSGLNQRVVVRRGQGETLRATAVPAAHRRLLARCQPLDGG</sequence>
<dbReference type="RefSeq" id="WP_345077994.1">
    <property type="nucleotide sequence ID" value="NZ_BAAAWG010000002.1"/>
</dbReference>
<reference evidence="2" key="1">
    <citation type="journal article" date="2019" name="Int. J. Syst. Evol. Microbiol.">
        <title>The Global Catalogue of Microorganisms (GCM) 10K type strain sequencing project: providing services to taxonomists for standard genome sequencing and annotation.</title>
        <authorList>
            <consortium name="The Broad Institute Genomics Platform"/>
            <consortium name="The Broad Institute Genome Sequencing Center for Infectious Disease"/>
            <person name="Wu L."/>
            <person name="Ma J."/>
        </authorList>
    </citation>
    <scope>NUCLEOTIDE SEQUENCE [LARGE SCALE GENOMIC DNA]</scope>
    <source>
        <strain evidence="2">CGMCC 1.15809</strain>
    </source>
</reference>
<keyword evidence="2" id="KW-1185">Reference proteome</keyword>
<protein>
    <submittedName>
        <fullName evidence="1">Uncharacterized protein</fullName>
    </submittedName>
</protein>